<dbReference type="Pfam" id="PF10035">
    <property type="entry name" value="DUF2179"/>
    <property type="match status" value="1"/>
</dbReference>
<comment type="similarity">
    <text evidence="6">Belongs to the UPF0316 family.</text>
</comment>
<organism evidence="9 10">
    <name type="scientific">Polycladospora coralii</name>
    <dbReference type="NCBI Taxonomy" id="2771432"/>
    <lineage>
        <taxon>Bacteria</taxon>
        <taxon>Bacillati</taxon>
        <taxon>Bacillota</taxon>
        <taxon>Bacilli</taxon>
        <taxon>Bacillales</taxon>
        <taxon>Thermoactinomycetaceae</taxon>
        <taxon>Polycladospora</taxon>
    </lineage>
</organism>
<dbReference type="InterPro" id="IPR019264">
    <property type="entry name" value="DUF2179"/>
</dbReference>
<gene>
    <name evidence="9" type="ORF">IC620_14655</name>
</gene>
<keyword evidence="5 6" id="KW-0472">Membrane</keyword>
<dbReference type="Proteomes" id="UP000661691">
    <property type="component" value="Unassembled WGS sequence"/>
</dbReference>
<dbReference type="PANTHER" id="PTHR40060:SF1">
    <property type="entry name" value="UPF0316 PROTEIN YEBE"/>
    <property type="match status" value="1"/>
</dbReference>
<keyword evidence="10" id="KW-1185">Reference proteome</keyword>
<dbReference type="HAMAP" id="MF_01515">
    <property type="entry name" value="UPF0316"/>
    <property type="match status" value="1"/>
</dbReference>
<evidence type="ECO:0000256" key="1">
    <source>
        <dbReference type="ARBA" id="ARBA00004651"/>
    </source>
</evidence>
<dbReference type="InterPro" id="IPR044035">
    <property type="entry name" value="DUF5698"/>
</dbReference>
<keyword evidence="3 6" id="KW-0812">Transmembrane</keyword>
<feature type="domain" description="DUF2179" evidence="7">
    <location>
        <begin position="113"/>
        <end position="165"/>
    </location>
</feature>
<name>A0A926N7U5_9BACL</name>
<dbReference type="InterPro" id="IPR022930">
    <property type="entry name" value="UPF0316"/>
</dbReference>
<keyword evidence="2 6" id="KW-1003">Cell membrane</keyword>
<dbReference type="EMBL" id="JACXAH010000029">
    <property type="protein sequence ID" value="MBD1373586.1"/>
    <property type="molecule type" value="Genomic_DNA"/>
</dbReference>
<evidence type="ECO:0000256" key="3">
    <source>
        <dbReference type="ARBA" id="ARBA00022692"/>
    </source>
</evidence>
<evidence type="ECO:0000256" key="2">
    <source>
        <dbReference type="ARBA" id="ARBA00022475"/>
    </source>
</evidence>
<evidence type="ECO:0000256" key="5">
    <source>
        <dbReference type="ARBA" id="ARBA00023136"/>
    </source>
</evidence>
<proteinExistence type="inferred from homology"/>
<dbReference type="CDD" id="cd16381">
    <property type="entry name" value="YitT_C_like_1"/>
    <property type="match status" value="1"/>
</dbReference>
<comment type="caution">
    <text evidence="9">The sequence shown here is derived from an EMBL/GenBank/DDBJ whole genome shotgun (WGS) entry which is preliminary data.</text>
</comment>
<evidence type="ECO:0000313" key="10">
    <source>
        <dbReference type="Proteomes" id="UP000661691"/>
    </source>
</evidence>
<dbReference type="NCBIfam" id="NF003194">
    <property type="entry name" value="PRK04164.1-5"/>
    <property type="match status" value="1"/>
</dbReference>
<evidence type="ECO:0000259" key="8">
    <source>
        <dbReference type="Pfam" id="PF18955"/>
    </source>
</evidence>
<feature type="domain" description="DUF5698" evidence="8">
    <location>
        <begin position="23"/>
        <end position="79"/>
    </location>
</feature>
<evidence type="ECO:0000259" key="7">
    <source>
        <dbReference type="Pfam" id="PF10035"/>
    </source>
</evidence>
<dbReference type="PANTHER" id="PTHR40060">
    <property type="entry name" value="UPF0316 PROTEIN YEBE"/>
    <property type="match status" value="1"/>
</dbReference>
<sequence length="173" mass="19330">MSGSMKILLFIFAINIAYVSISTIRLIIMMKGNRTAASLVSFFEVFIYIMGLSVVLNHIDNWVNVVTYCLGFAIGVFTGSLIEEKLALGYLTVQVITKNELSDMPQQLRDAGFGVTAWLGEGLSGQRLVLSVLTKRNRQRELVEQVQAIDPQAFIVSHEPKAFVGGFWVRRVR</sequence>
<feature type="transmembrane region" description="Helical" evidence="6">
    <location>
        <begin position="6"/>
        <end position="28"/>
    </location>
</feature>
<evidence type="ECO:0000256" key="4">
    <source>
        <dbReference type="ARBA" id="ARBA00022989"/>
    </source>
</evidence>
<keyword evidence="4 6" id="KW-1133">Transmembrane helix</keyword>
<accession>A0A926N7U5</accession>
<feature type="transmembrane region" description="Helical" evidence="6">
    <location>
        <begin position="62"/>
        <end position="82"/>
    </location>
</feature>
<comment type="subcellular location">
    <subcellularLocation>
        <location evidence="1 6">Cell membrane</location>
        <topology evidence="1 6">Multi-pass membrane protein</topology>
    </subcellularLocation>
</comment>
<evidence type="ECO:0000313" key="9">
    <source>
        <dbReference type="EMBL" id="MBD1373586.1"/>
    </source>
</evidence>
<reference evidence="10" key="1">
    <citation type="submission" date="2022-10" db="EMBL/GenBank/DDBJ databases">
        <title>A novel bacterium of genus Hazenella, isolated from South China Sea.</title>
        <authorList>
            <person name="Huang H."/>
            <person name="Mo K."/>
            <person name="Hu Y."/>
        </authorList>
    </citation>
    <scope>NUCLEOTIDE SEQUENCE [LARGE SCALE GENOMIC DNA]</scope>
    <source>
        <strain evidence="10">IB182357</strain>
    </source>
</reference>
<dbReference type="AlphaFoldDB" id="A0A926N7U5"/>
<dbReference type="Pfam" id="PF18955">
    <property type="entry name" value="DUF5698"/>
    <property type="match status" value="1"/>
</dbReference>
<protein>
    <recommendedName>
        <fullName evidence="6">UPF0316 protein IC620_14655</fullName>
    </recommendedName>
</protein>
<dbReference type="GO" id="GO:0005886">
    <property type="term" value="C:plasma membrane"/>
    <property type="evidence" value="ECO:0007669"/>
    <property type="project" value="UniProtKB-SubCell"/>
</dbReference>
<feature type="transmembrane region" description="Helical" evidence="6">
    <location>
        <begin position="35"/>
        <end position="56"/>
    </location>
</feature>
<evidence type="ECO:0000256" key="6">
    <source>
        <dbReference type="HAMAP-Rule" id="MF_01515"/>
    </source>
</evidence>